<keyword evidence="9" id="KW-1133">Transmembrane helix</keyword>
<keyword evidence="4 17" id="KW-0328">Glycosyltransferase</keyword>
<comment type="function">
    <text evidence="13 17">Initiates complex N-linked carbohydrate formation. Essential for the conversion of high-mannose to hybrid and complex N-glycans.</text>
</comment>
<dbReference type="Pfam" id="PF03071">
    <property type="entry name" value="GNT-I"/>
    <property type="match status" value="1"/>
</dbReference>
<comment type="similarity">
    <text evidence="3 17">Belongs to the glycosyltransferase 13 family.</text>
</comment>
<protein>
    <recommendedName>
        <fullName evidence="14 17">Alpha-1,3-mannosyl-glycoprotein 2-beta-N-acetylglucosaminyltransferase</fullName>
        <shortName evidence="17">GNT-I</shortName>
        <shortName evidence="17">GlcNAc-T I</shortName>
        <ecNumber evidence="14 17">2.4.1.101</ecNumber>
    </recommendedName>
    <alternativeName>
        <fullName evidence="15 17">N-glycosyl-oligosaccharide-glycoprotein N-acetylglucosaminyltransferase I</fullName>
    </alternativeName>
</protein>
<dbReference type="UniPathway" id="UPA00378"/>
<dbReference type="InterPro" id="IPR004139">
    <property type="entry name" value="Glyco_trans_13"/>
</dbReference>
<keyword evidence="10 17" id="KW-0333">Golgi apparatus</keyword>
<keyword evidence="12 17" id="KW-0464">Manganese</keyword>
<dbReference type="GO" id="GO:0030145">
    <property type="term" value="F:manganese ion binding"/>
    <property type="evidence" value="ECO:0007669"/>
    <property type="project" value="UniProtKB-UniRule"/>
</dbReference>
<keyword evidence="6" id="KW-0812">Transmembrane</keyword>
<keyword evidence="7 17" id="KW-0479">Metal-binding</keyword>
<reference evidence="19" key="2">
    <citation type="submission" date="2017-02" db="UniProtKB">
        <authorList>
            <consortium name="WormBaseParasite"/>
        </authorList>
    </citation>
    <scope>IDENTIFICATION</scope>
</reference>
<accession>A0A0K0D660</accession>
<evidence type="ECO:0000256" key="8">
    <source>
        <dbReference type="ARBA" id="ARBA00022968"/>
    </source>
</evidence>
<dbReference type="PANTHER" id="PTHR10468:SF3">
    <property type="entry name" value="ALPHA-1,3-MANNOSYL-GLYCOPROTEIN 2-BETA-N-ACETYLGLUCOSAMINYLTRANSFERASE"/>
    <property type="match status" value="1"/>
</dbReference>
<evidence type="ECO:0000256" key="15">
    <source>
        <dbReference type="ARBA" id="ARBA00041712"/>
    </source>
</evidence>
<evidence type="ECO:0000256" key="14">
    <source>
        <dbReference type="ARBA" id="ARBA00038949"/>
    </source>
</evidence>
<comment type="cofactor">
    <cofactor evidence="17">
        <name>Mn(2+)</name>
        <dbReference type="ChEBI" id="CHEBI:29035"/>
    </cofactor>
    <text evidence="17">The cofactor is mostly bound to the substrate.</text>
</comment>
<dbReference type="InterPro" id="IPR029044">
    <property type="entry name" value="Nucleotide-diphossugar_trans"/>
</dbReference>
<organism evidence="18 19">
    <name type="scientific">Angiostrongylus cantonensis</name>
    <name type="common">Rat lungworm</name>
    <dbReference type="NCBI Taxonomy" id="6313"/>
    <lineage>
        <taxon>Eukaryota</taxon>
        <taxon>Metazoa</taxon>
        <taxon>Ecdysozoa</taxon>
        <taxon>Nematoda</taxon>
        <taxon>Chromadorea</taxon>
        <taxon>Rhabditida</taxon>
        <taxon>Rhabditina</taxon>
        <taxon>Rhabditomorpha</taxon>
        <taxon>Strongyloidea</taxon>
        <taxon>Metastrongylidae</taxon>
        <taxon>Angiostrongylus</taxon>
    </lineage>
</organism>
<name>A0A0K0D660_ANGCA</name>
<evidence type="ECO:0000313" key="19">
    <source>
        <dbReference type="WBParaSite" id="ACAC_0000555501-mRNA-1"/>
    </source>
</evidence>
<keyword evidence="11" id="KW-0472">Membrane</keyword>
<reference evidence="18" key="1">
    <citation type="submission" date="2012-09" db="EMBL/GenBank/DDBJ databases">
        <authorList>
            <person name="Martin A.A."/>
        </authorList>
    </citation>
    <scope>NUCLEOTIDE SEQUENCE</scope>
</reference>
<keyword evidence="5" id="KW-0808">Transferase</keyword>
<evidence type="ECO:0000256" key="16">
    <source>
        <dbReference type="ARBA" id="ARBA00049421"/>
    </source>
</evidence>
<comment type="subcellular location">
    <subcellularLocation>
        <location evidence="1 17">Golgi apparatus membrane</location>
        <topology evidence="1 17">Single-pass type II membrane protein</topology>
    </subcellularLocation>
</comment>
<dbReference type="EC" id="2.4.1.101" evidence="14 17"/>
<comment type="catalytic activity">
    <reaction evidence="16 17">
        <text>N(4)-(alpha-D-Man-(1-&gt;3)-[alpha-D-Man-(1-&gt;3)-[alpha-D-Man-(1-&gt;6)]-alpha-D-Man-(1-&gt;6)]-beta-D-Man-(1-&gt;4)-beta-D-GlcNAc-(1-&gt;4)-beta-D-GlcNAc)-L-asparaginyl-[protein] (N-glucan mannose isomer 5A1,2) + UDP-N-acetyl-alpha-D-glucosamine = N(4)-{beta-D-GlcNAc-(1-&gt;2)-alpha-D-Man-(1-&gt;3)-[alpha-D-Man-(1-&gt;3)-[alpha-D-Man-(1-&gt;6)]-alpha-D-Man-(1-&gt;6)]-beta-D-Man-(1-&gt;4)-beta-D-GlcNAc-(1-&gt;4)-beta-D-GlcNAc}-L-asparaginyl-[protein] + UDP + H(+)</text>
        <dbReference type="Rhea" id="RHEA:11456"/>
        <dbReference type="Rhea" id="RHEA-COMP:14367"/>
        <dbReference type="Rhea" id="RHEA-COMP:14368"/>
        <dbReference type="ChEBI" id="CHEBI:15378"/>
        <dbReference type="ChEBI" id="CHEBI:57705"/>
        <dbReference type="ChEBI" id="CHEBI:58223"/>
        <dbReference type="ChEBI" id="CHEBI:59087"/>
        <dbReference type="ChEBI" id="CHEBI:60625"/>
        <dbReference type="EC" id="2.4.1.101"/>
    </reaction>
</comment>
<dbReference type="STRING" id="6313.A0A0K0D660"/>
<dbReference type="PANTHER" id="PTHR10468">
    <property type="entry name" value="PROTEIN O-LINKED-MANNOSE BETA-1,2-N-ACETYLGLUCOSAMINYLTRANSFERASE 1/ALPHA-1,3-MANNOSYL-GLYCOPROTEIN 2-BETA-N-ACETYLGLUCOSAMINYLTRANSFERASE"/>
    <property type="match status" value="1"/>
</dbReference>
<evidence type="ECO:0000256" key="2">
    <source>
        <dbReference type="ARBA" id="ARBA00004922"/>
    </source>
</evidence>
<dbReference type="GO" id="GO:0003827">
    <property type="term" value="F:alpha-1,3-mannosylglycoprotein 2-beta-N-acetylglucosaminyltransferase activity"/>
    <property type="evidence" value="ECO:0007669"/>
    <property type="project" value="UniProtKB-UniRule"/>
</dbReference>
<keyword evidence="18" id="KW-1185">Reference proteome</keyword>
<keyword evidence="8 17" id="KW-0735">Signal-anchor</keyword>
<comment type="pathway">
    <text evidence="2 17">Protein modification; protein glycosylation.</text>
</comment>
<proteinExistence type="inferred from homology"/>
<evidence type="ECO:0000256" key="1">
    <source>
        <dbReference type="ARBA" id="ARBA00004323"/>
    </source>
</evidence>
<evidence type="ECO:0000256" key="17">
    <source>
        <dbReference type="RuleBase" id="RU368119"/>
    </source>
</evidence>
<evidence type="ECO:0000256" key="12">
    <source>
        <dbReference type="ARBA" id="ARBA00023211"/>
    </source>
</evidence>
<evidence type="ECO:0000256" key="11">
    <source>
        <dbReference type="ARBA" id="ARBA00023136"/>
    </source>
</evidence>
<evidence type="ECO:0000256" key="7">
    <source>
        <dbReference type="ARBA" id="ARBA00022723"/>
    </source>
</evidence>
<dbReference type="SUPFAM" id="SSF53448">
    <property type="entry name" value="Nucleotide-diphospho-sugar transferases"/>
    <property type="match status" value="1"/>
</dbReference>
<dbReference type="GO" id="GO:0006487">
    <property type="term" value="P:protein N-linked glycosylation"/>
    <property type="evidence" value="ECO:0007669"/>
    <property type="project" value="TreeGrafter"/>
</dbReference>
<dbReference type="InterPro" id="IPR052261">
    <property type="entry name" value="Glycosyltransferase_13"/>
</dbReference>
<evidence type="ECO:0000256" key="4">
    <source>
        <dbReference type="ARBA" id="ARBA00022676"/>
    </source>
</evidence>
<evidence type="ECO:0000256" key="13">
    <source>
        <dbReference type="ARBA" id="ARBA00037706"/>
    </source>
</evidence>
<evidence type="ECO:0000313" key="18">
    <source>
        <dbReference type="Proteomes" id="UP000035642"/>
    </source>
</evidence>
<dbReference type="WBParaSite" id="ACAC_0000555501-mRNA-1">
    <property type="protein sequence ID" value="ACAC_0000555501-mRNA-1"/>
    <property type="gene ID" value="ACAC_0000555501"/>
</dbReference>
<evidence type="ECO:0000256" key="10">
    <source>
        <dbReference type="ARBA" id="ARBA00023034"/>
    </source>
</evidence>
<dbReference type="Gene3D" id="3.10.180.20">
    <property type="entry name" value="N-Acetylglucosaminyltransferase I, Domain 2"/>
    <property type="match status" value="1"/>
</dbReference>
<dbReference type="GO" id="GO:0000139">
    <property type="term" value="C:Golgi membrane"/>
    <property type="evidence" value="ECO:0007669"/>
    <property type="project" value="UniProtKB-SubCell"/>
</dbReference>
<dbReference type="AlphaFoldDB" id="A0A0K0D660"/>
<sequence length="190" mass="22139">MKLAGKGSSGGLYKAFLSNIVVSSTPVDFSLLPYENMLKKNYDRKLQETLRNSQLVEFAAVNSTYFDPSRSYRVTFSSTKEWFILGQQFGIMVDIRGGMQRTAYYGIVSLMFKNCRIFLVPRDLNVTNFESYQYDPIRDFQLRYLEFAKVFCNSKMYTGICDPNSPEMIAWFVKKKWLKRLESYGKMIVN</sequence>
<evidence type="ECO:0000256" key="6">
    <source>
        <dbReference type="ARBA" id="ARBA00022692"/>
    </source>
</evidence>
<evidence type="ECO:0000256" key="5">
    <source>
        <dbReference type="ARBA" id="ARBA00022679"/>
    </source>
</evidence>
<dbReference type="Proteomes" id="UP000035642">
    <property type="component" value="Unassembled WGS sequence"/>
</dbReference>
<evidence type="ECO:0000256" key="3">
    <source>
        <dbReference type="ARBA" id="ARBA00006492"/>
    </source>
</evidence>
<evidence type="ECO:0000256" key="9">
    <source>
        <dbReference type="ARBA" id="ARBA00022989"/>
    </source>
</evidence>